<protein>
    <submittedName>
        <fullName evidence="2">Uncharacterized protein</fullName>
    </submittedName>
</protein>
<sequence length="122" mass="12968">MSRVSESVAKCPPLLRRWRRALRAPSAASHTDAPGNAHRVRRPRPVAAPAGHLDSAISEVHAARVAMRNALLALDQAIGDGERFDEAFRRLVDTEINGTREEAAILSAMLATADQAGPAAAA</sequence>
<reference evidence="2 3" key="1">
    <citation type="submission" date="2017-06" db="EMBL/GenBank/DDBJ databases">
        <authorList>
            <person name="Kim H.J."/>
            <person name="Triplett B.A."/>
        </authorList>
    </citation>
    <scope>NUCLEOTIDE SEQUENCE [LARGE SCALE GENOMIC DNA]</scope>
    <source>
        <strain evidence="2 3">CGMCC 4.5593</strain>
    </source>
</reference>
<feature type="region of interest" description="Disordered" evidence="1">
    <location>
        <begin position="22"/>
        <end position="50"/>
    </location>
</feature>
<dbReference type="Proteomes" id="UP000198362">
    <property type="component" value="Unassembled WGS sequence"/>
</dbReference>
<gene>
    <name evidence="2" type="ORF">SAMN05421812_120121</name>
</gene>
<evidence type="ECO:0000313" key="2">
    <source>
        <dbReference type="EMBL" id="SNT65195.1"/>
    </source>
</evidence>
<name>A0A239PE55_9ACTN</name>
<dbReference type="RefSeq" id="WP_144022903.1">
    <property type="nucleotide sequence ID" value="NZ_FZPH01000020.1"/>
</dbReference>
<organism evidence="2 3">
    <name type="scientific">Asanoa hainanensis</name>
    <dbReference type="NCBI Taxonomy" id="560556"/>
    <lineage>
        <taxon>Bacteria</taxon>
        <taxon>Bacillati</taxon>
        <taxon>Actinomycetota</taxon>
        <taxon>Actinomycetes</taxon>
        <taxon>Micromonosporales</taxon>
        <taxon>Micromonosporaceae</taxon>
        <taxon>Asanoa</taxon>
    </lineage>
</organism>
<keyword evidence="3" id="KW-1185">Reference proteome</keyword>
<dbReference type="OrthoDB" id="9930093at2"/>
<accession>A0A239PE55</accession>
<dbReference type="EMBL" id="FZPH01000020">
    <property type="protein sequence ID" value="SNT65195.1"/>
    <property type="molecule type" value="Genomic_DNA"/>
</dbReference>
<dbReference type="AlphaFoldDB" id="A0A239PE55"/>
<proteinExistence type="predicted"/>
<evidence type="ECO:0000256" key="1">
    <source>
        <dbReference type="SAM" id="MobiDB-lite"/>
    </source>
</evidence>
<evidence type="ECO:0000313" key="3">
    <source>
        <dbReference type="Proteomes" id="UP000198362"/>
    </source>
</evidence>